<keyword evidence="2" id="KW-0067">ATP-binding</keyword>
<feature type="domain" description="Protein kinase" evidence="4">
    <location>
        <begin position="20"/>
        <end position="256"/>
    </location>
</feature>
<evidence type="ECO:0000313" key="6">
    <source>
        <dbReference type="Proteomes" id="UP000676506"/>
    </source>
</evidence>
<reference evidence="5 6" key="1">
    <citation type="submission" date="2021-03" db="EMBL/GenBank/DDBJ databases">
        <title>Genomic and phenotypic characterization of Chloracidobacterium isolates provides evidence for multiple species.</title>
        <authorList>
            <person name="Saini M.K."/>
            <person name="Costas A.M.G."/>
            <person name="Tank M."/>
            <person name="Bryant D.A."/>
        </authorList>
    </citation>
    <scope>NUCLEOTIDE SEQUENCE [LARGE SCALE GENOMIC DNA]</scope>
    <source>
        <strain evidence="5 6">BV2-C</strain>
    </source>
</reference>
<keyword evidence="6" id="KW-1185">Reference proteome</keyword>
<dbReference type="Gene3D" id="2.160.20.10">
    <property type="entry name" value="Single-stranded right-handed beta-helix, Pectin lyase-like"/>
    <property type="match status" value="1"/>
</dbReference>
<dbReference type="Proteomes" id="UP000676506">
    <property type="component" value="Chromosome 2"/>
</dbReference>
<keyword evidence="1" id="KW-0547">Nucleotide-binding</keyword>
<gene>
    <name evidence="5" type="ORF">J8C06_14045</name>
</gene>
<keyword evidence="5" id="KW-0808">Transferase</keyword>
<evidence type="ECO:0000256" key="1">
    <source>
        <dbReference type="ARBA" id="ARBA00022741"/>
    </source>
</evidence>
<dbReference type="Gene3D" id="1.10.510.10">
    <property type="entry name" value="Transferase(Phosphotransferase) domain 1"/>
    <property type="match status" value="1"/>
</dbReference>
<dbReference type="InterPro" id="IPR039448">
    <property type="entry name" value="Beta_helix"/>
</dbReference>
<dbReference type="RefSeq" id="WP_211430049.1">
    <property type="nucleotide sequence ID" value="NZ_CP072649.1"/>
</dbReference>
<dbReference type="InterPro" id="IPR000719">
    <property type="entry name" value="Prot_kinase_dom"/>
</dbReference>
<proteinExistence type="predicted"/>
<dbReference type="InterPro" id="IPR012334">
    <property type="entry name" value="Pectin_lyas_fold"/>
</dbReference>
<dbReference type="InterPro" id="IPR011050">
    <property type="entry name" value="Pectin_lyase_fold/virulence"/>
</dbReference>
<dbReference type="SMART" id="SM00220">
    <property type="entry name" value="S_TKc"/>
    <property type="match status" value="1"/>
</dbReference>
<dbReference type="EMBL" id="CP072649">
    <property type="protein sequence ID" value="QUW04160.1"/>
    <property type="molecule type" value="Genomic_DNA"/>
</dbReference>
<keyword evidence="3" id="KW-1133">Transmembrane helix</keyword>
<keyword evidence="3" id="KW-0812">Transmembrane</keyword>
<organism evidence="5 6">
    <name type="scientific">Chloracidobacterium validum</name>
    <dbReference type="NCBI Taxonomy" id="2821543"/>
    <lineage>
        <taxon>Bacteria</taxon>
        <taxon>Pseudomonadati</taxon>
        <taxon>Acidobacteriota</taxon>
        <taxon>Terriglobia</taxon>
        <taxon>Terriglobales</taxon>
        <taxon>Acidobacteriaceae</taxon>
        <taxon>Chloracidobacterium</taxon>
    </lineage>
</organism>
<dbReference type="Pfam" id="PF00069">
    <property type="entry name" value="Pkinase"/>
    <property type="match status" value="1"/>
</dbReference>
<evidence type="ECO:0000256" key="2">
    <source>
        <dbReference type="ARBA" id="ARBA00022840"/>
    </source>
</evidence>
<dbReference type="SUPFAM" id="SSF51126">
    <property type="entry name" value="Pectin lyase-like"/>
    <property type="match status" value="1"/>
</dbReference>
<evidence type="ECO:0000313" key="5">
    <source>
        <dbReference type="EMBL" id="QUW04160.1"/>
    </source>
</evidence>
<dbReference type="PANTHER" id="PTHR24346:SF30">
    <property type="entry name" value="MATERNAL EMBRYONIC LEUCINE ZIPPER KINASE"/>
    <property type="match status" value="1"/>
</dbReference>
<dbReference type="InterPro" id="IPR011009">
    <property type="entry name" value="Kinase-like_dom_sf"/>
</dbReference>
<dbReference type="PROSITE" id="PS50011">
    <property type="entry name" value="PROTEIN_KINASE_DOM"/>
    <property type="match status" value="1"/>
</dbReference>
<dbReference type="PANTHER" id="PTHR24346">
    <property type="entry name" value="MAP/MICROTUBULE AFFINITY-REGULATING KINASE"/>
    <property type="match status" value="1"/>
</dbReference>
<dbReference type="Pfam" id="PF13229">
    <property type="entry name" value="Beta_helix"/>
    <property type="match status" value="1"/>
</dbReference>
<keyword evidence="3" id="KW-0472">Membrane</keyword>
<evidence type="ECO:0000259" key="4">
    <source>
        <dbReference type="PROSITE" id="PS50011"/>
    </source>
</evidence>
<dbReference type="GO" id="GO:0016301">
    <property type="term" value="F:kinase activity"/>
    <property type="evidence" value="ECO:0007669"/>
    <property type="project" value="UniProtKB-KW"/>
</dbReference>
<evidence type="ECO:0000256" key="3">
    <source>
        <dbReference type="SAM" id="Phobius"/>
    </source>
</evidence>
<feature type="transmembrane region" description="Helical" evidence="3">
    <location>
        <begin position="293"/>
        <end position="312"/>
    </location>
</feature>
<sequence length="540" mass="57327">MSPPSPKSLPIQAGLVVGDYRLEAPLTADLGDAAWCGQHIADGSPVRVDVFQATPAESPTTRTAFAVAKLPPHPHLLPVVDVLTQSETLWVVTPYVPTSLAGLSLPVAPETAAAYTQQLLAALEALHQQGVVHGALTPAHVALDGEQVKLRGYGFAGCRPRPAASLPYASPWALEATPTARDDLWAVGVILFELLSGDLPFPHHDPAELRLAIRTLYPDPLPGTLPARLRHIVAHALERNERRRYTSAIVMREELAACAEELAQGTARRSSGSWPTFPAAGTQTEPRWTGRPALIGIALISLAMLLGIWLTIRHFENKNQWQMTPKTAIVAPTGGDFSTISAAVNAARPGMQVLVRPGVYRETVTLTKNVEIIADGPPGSVVVESTTGPCLRQQLGSQVARGLALRGIGHPAVQLDGGALTLEACDATATSTANVIAQGTESRLTLRRSRLLRGGGHGLVAGDRVAVEVIECEIADHAGDGIRLSGQARLIARDSQIVGNRQIGVQVVDAADARLERCRLERNGQPTYGKVAIASTAPMR</sequence>
<protein>
    <submittedName>
        <fullName evidence="5">Protein kinase</fullName>
    </submittedName>
</protein>
<dbReference type="SUPFAM" id="SSF56112">
    <property type="entry name" value="Protein kinase-like (PK-like)"/>
    <property type="match status" value="1"/>
</dbReference>
<accession>A0ABX8BF73</accession>
<keyword evidence="5" id="KW-0418">Kinase</keyword>
<name>A0ABX8BF73_9BACT</name>